<evidence type="ECO:0000256" key="3">
    <source>
        <dbReference type="ARBA" id="ARBA00022989"/>
    </source>
</evidence>
<comment type="subcellular location">
    <subcellularLocation>
        <location evidence="1">Membrane</location>
        <topology evidence="1">Multi-pass membrane protein</topology>
    </subcellularLocation>
</comment>
<evidence type="ECO:0000256" key="4">
    <source>
        <dbReference type="ARBA" id="ARBA00023136"/>
    </source>
</evidence>
<dbReference type="GO" id="GO:0016020">
    <property type="term" value="C:membrane"/>
    <property type="evidence" value="ECO:0007669"/>
    <property type="project" value="UniProtKB-SubCell"/>
</dbReference>
<organism evidence="6 7">
    <name type="scientific">Sneathia vaginalis</name>
    <dbReference type="NCBI Taxonomy" id="187101"/>
    <lineage>
        <taxon>Bacteria</taxon>
        <taxon>Fusobacteriati</taxon>
        <taxon>Fusobacteriota</taxon>
        <taxon>Fusobacteriia</taxon>
        <taxon>Fusobacteriales</taxon>
        <taxon>Leptotrichiaceae</taxon>
        <taxon>Sneathia</taxon>
    </lineage>
</organism>
<evidence type="ECO:0000256" key="1">
    <source>
        <dbReference type="ARBA" id="ARBA00004141"/>
    </source>
</evidence>
<dbReference type="InterPro" id="IPR003825">
    <property type="entry name" value="Colicin-V_CvpA"/>
</dbReference>
<feature type="transmembrane region" description="Helical" evidence="5">
    <location>
        <begin position="7"/>
        <end position="27"/>
    </location>
</feature>
<evidence type="ECO:0008006" key="8">
    <source>
        <dbReference type="Google" id="ProtNLM"/>
    </source>
</evidence>
<accession>A0A0E3ZA83</accession>
<dbReference type="Proteomes" id="UP000033103">
    <property type="component" value="Chromosome"/>
</dbReference>
<reference evidence="6 7" key="1">
    <citation type="journal article" date="2012" name="BMC Genomics">
        <title>Genomic sequence analysis and characterization of Sneathia amnii sp. nov.</title>
        <authorList>
            <consortium name="Vaginal Microbiome Consortium (additional members)"/>
            <person name="Harwich M.D.Jr."/>
            <person name="Serrano M.G."/>
            <person name="Fettweis J.M."/>
            <person name="Alves J.M."/>
            <person name="Reimers M.A."/>
            <person name="Buck G.A."/>
            <person name="Jefferson K.K."/>
        </authorList>
    </citation>
    <scope>NUCLEOTIDE SEQUENCE [LARGE SCALE GENOMIC DNA]</scope>
    <source>
        <strain evidence="6 7">SN35</strain>
    </source>
</reference>
<dbReference type="Pfam" id="PF02674">
    <property type="entry name" value="Colicin_V"/>
    <property type="match status" value="1"/>
</dbReference>
<proteinExistence type="predicted"/>
<dbReference type="PANTHER" id="PTHR37306">
    <property type="entry name" value="COLICIN V PRODUCTION PROTEIN"/>
    <property type="match status" value="1"/>
</dbReference>
<name>A0A0E3ZA83_9FUSO</name>
<keyword evidence="7" id="KW-1185">Reference proteome</keyword>
<evidence type="ECO:0000313" key="6">
    <source>
        <dbReference type="EMBL" id="AKC95741.1"/>
    </source>
</evidence>
<keyword evidence="4 5" id="KW-0472">Membrane</keyword>
<keyword evidence="2 5" id="KW-0812">Transmembrane</keyword>
<dbReference type="RefSeq" id="WP_046328846.1">
    <property type="nucleotide sequence ID" value="NZ_CP011280.1"/>
</dbReference>
<dbReference type="OrthoDB" id="95508at2"/>
<dbReference type="PATRIC" id="fig|1069640.6.peg.877"/>
<dbReference type="AlphaFoldDB" id="A0A0E3ZA83"/>
<dbReference type="HOGENOM" id="CLU_1460365_0_0_0"/>
<dbReference type="EMBL" id="CP011280">
    <property type="protein sequence ID" value="AKC95741.1"/>
    <property type="molecule type" value="Genomic_DNA"/>
</dbReference>
<dbReference type="STRING" id="187101.VC03_04440"/>
<sequence>MVFDIVIILLTVGMVIYGLQKGAIFMIFDVCHFLLSIFLVPYIQGIVENLLGNKYGKVFTYIVSFVFIFIVLHIIVRIIHKFLETAHLGGINKLVGALLGLVLSFGITFFLMTVMLFMRSIKSVEKTLDTSRVIYYVSINTKKLNKYFPKTIENRLDEFNFKNQNLKLKGEVYEELKKGVKTNED</sequence>
<evidence type="ECO:0000256" key="2">
    <source>
        <dbReference type="ARBA" id="ARBA00022692"/>
    </source>
</evidence>
<evidence type="ECO:0000256" key="5">
    <source>
        <dbReference type="SAM" id="Phobius"/>
    </source>
</evidence>
<feature type="transmembrane region" description="Helical" evidence="5">
    <location>
        <begin position="58"/>
        <end position="79"/>
    </location>
</feature>
<feature type="transmembrane region" description="Helical" evidence="5">
    <location>
        <begin position="94"/>
        <end position="118"/>
    </location>
</feature>
<dbReference type="KEGG" id="sns:VC03_04440"/>
<evidence type="ECO:0000313" key="7">
    <source>
        <dbReference type="Proteomes" id="UP000033103"/>
    </source>
</evidence>
<feature type="transmembrane region" description="Helical" evidence="5">
    <location>
        <begin position="33"/>
        <end position="51"/>
    </location>
</feature>
<keyword evidence="3 5" id="KW-1133">Transmembrane helix</keyword>
<dbReference type="GO" id="GO:0009403">
    <property type="term" value="P:toxin biosynthetic process"/>
    <property type="evidence" value="ECO:0007669"/>
    <property type="project" value="InterPro"/>
</dbReference>
<dbReference type="PANTHER" id="PTHR37306:SF1">
    <property type="entry name" value="COLICIN V PRODUCTION PROTEIN"/>
    <property type="match status" value="1"/>
</dbReference>
<gene>
    <name evidence="6" type="ORF">VC03_04440</name>
</gene>
<protein>
    <recommendedName>
        <fullName evidence="8">CvpA family protein</fullName>
    </recommendedName>
</protein>